<dbReference type="GO" id="GO:0019346">
    <property type="term" value="P:transsulfuration"/>
    <property type="evidence" value="ECO:0007669"/>
    <property type="project" value="InterPro"/>
</dbReference>
<dbReference type="GO" id="GO:0030170">
    <property type="term" value="F:pyridoxal phosphate binding"/>
    <property type="evidence" value="ECO:0007669"/>
    <property type="project" value="InterPro"/>
</dbReference>
<dbReference type="RefSeq" id="WP_185425937.1">
    <property type="nucleotide sequence ID" value="NZ_JAARRL010000012.1"/>
</dbReference>
<name>A0A841Z8W2_9LIST</name>
<evidence type="ECO:0000256" key="3">
    <source>
        <dbReference type="ARBA" id="ARBA00022679"/>
    </source>
</evidence>
<dbReference type="GO" id="GO:0005737">
    <property type="term" value="C:cytoplasm"/>
    <property type="evidence" value="ECO:0007669"/>
    <property type="project" value="TreeGrafter"/>
</dbReference>
<dbReference type="GO" id="GO:0003961">
    <property type="term" value="F:O-acetylhomoserine aminocarboxypropyltransferase activity"/>
    <property type="evidence" value="ECO:0007669"/>
    <property type="project" value="TreeGrafter"/>
</dbReference>
<accession>A0A841Z8W2</accession>
<comment type="similarity">
    <text evidence="2 6">Belongs to the trans-sulfuration enzymes family.</text>
</comment>
<dbReference type="InterPro" id="IPR015424">
    <property type="entry name" value="PyrdxlP-dep_Trfase"/>
</dbReference>
<evidence type="ECO:0000256" key="1">
    <source>
        <dbReference type="ARBA" id="ARBA00001933"/>
    </source>
</evidence>
<evidence type="ECO:0000313" key="7">
    <source>
        <dbReference type="EMBL" id="MBC1500763.1"/>
    </source>
</evidence>
<evidence type="ECO:0000256" key="2">
    <source>
        <dbReference type="ARBA" id="ARBA00009077"/>
    </source>
</evidence>
<keyword evidence="3 7" id="KW-0808">Transferase</keyword>
<dbReference type="PIRSF" id="PIRSF001434">
    <property type="entry name" value="CGS"/>
    <property type="match status" value="1"/>
</dbReference>
<dbReference type="Gene3D" id="3.90.1150.10">
    <property type="entry name" value="Aspartate Aminotransferase, domain 1"/>
    <property type="match status" value="1"/>
</dbReference>
<dbReference type="Proteomes" id="UP000564536">
    <property type="component" value="Unassembled WGS sequence"/>
</dbReference>
<dbReference type="PANTHER" id="PTHR43797:SF2">
    <property type="entry name" value="HOMOCYSTEINE_CYSTEINE SYNTHASE"/>
    <property type="match status" value="1"/>
</dbReference>
<organism evidence="7 8">
    <name type="scientific">Listeria weihenstephanensis</name>
    <dbReference type="NCBI Taxonomy" id="1006155"/>
    <lineage>
        <taxon>Bacteria</taxon>
        <taxon>Bacillati</taxon>
        <taxon>Bacillota</taxon>
        <taxon>Bacilli</taxon>
        <taxon>Bacillales</taxon>
        <taxon>Listeriaceae</taxon>
        <taxon>Listeria</taxon>
    </lineage>
</organism>
<dbReference type="NCBIfam" id="TIGR01326">
    <property type="entry name" value="OAH_OAS_sulfhy"/>
    <property type="match status" value="1"/>
</dbReference>
<dbReference type="SUPFAM" id="SSF53383">
    <property type="entry name" value="PLP-dependent transferases"/>
    <property type="match status" value="1"/>
</dbReference>
<keyword evidence="4 5" id="KW-0663">Pyridoxal phosphate</keyword>
<dbReference type="InterPro" id="IPR000277">
    <property type="entry name" value="Cys/Met-Metab_PyrdxlP-dep_enz"/>
</dbReference>
<dbReference type="Gene3D" id="3.40.640.10">
    <property type="entry name" value="Type I PLP-dependent aspartate aminotransferase-like (Major domain)"/>
    <property type="match status" value="1"/>
</dbReference>
<sequence>MGKDYRFETIQVHGGHTPDSATNARAVPIYQTTSYTFNDTDHAAALFGLQEAGNIYTRITNPTTAVFEERLALLEGGVGAVATASGMAAITYAILNIASSGDHIVSASTLYGGTYTLFSHTLKDFGIDVTFVDPDDAENFAAAVTERTKAIFIESIGNPDINLIDIRKVADVAHEHGIPLIVDNTFATAYLNRPFDFGADIVVYSATKFIGGHGVAIGGAVIDAGTFDWKNGKFPKLVDPDPSYHGLSYANDVGAAAYITKLRVTLLRDTGAAISPFNSFLLILGLETLSLRLDKHVANAQKVAEYLEAHEKVAWVNYPGLASNKYYDLAQIYFSKGPSAIFSFGVKDGYEAGKKVIESVELFSHLANVGDAKSLIIHPASTTHQQLNAAEQKEAGVKPETIRVSIGIENSEDIIMDLAQALDKI</sequence>
<dbReference type="PROSITE" id="PS00868">
    <property type="entry name" value="CYS_MET_METAB_PP"/>
    <property type="match status" value="1"/>
</dbReference>
<comment type="cofactor">
    <cofactor evidence="1 6">
        <name>pyridoxal 5'-phosphate</name>
        <dbReference type="ChEBI" id="CHEBI:597326"/>
    </cofactor>
</comment>
<reference evidence="7 8" key="1">
    <citation type="submission" date="2020-03" db="EMBL/GenBank/DDBJ databases">
        <title>Soil Listeria distribution.</title>
        <authorList>
            <person name="Liao J."/>
            <person name="Wiedmann M."/>
        </authorList>
    </citation>
    <scope>NUCLEOTIDE SEQUENCE [LARGE SCALE GENOMIC DNA]</scope>
    <source>
        <strain evidence="7 8">FSL L7-1523</strain>
    </source>
</reference>
<dbReference type="InterPro" id="IPR015421">
    <property type="entry name" value="PyrdxlP-dep_Trfase_major"/>
</dbReference>
<proteinExistence type="inferred from homology"/>
<gene>
    <name evidence="7" type="ORF">HB943_09110</name>
</gene>
<dbReference type="PANTHER" id="PTHR43797">
    <property type="entry name" value="HOMOCYSTEINE/CYSTEINE SYNTHASE"/>
    <property type="match status" value="1"/>
</dbReference>
<dbReference type="CDD" id="cd00614">
    <property type="entry name" value="CGS_like"/>
    <property type="match status" value="1"/>
</dbReference>
<evidence type="ECO:0000256" key="6">
    <source>
        <dbReference type="RuleBase" id="RU362118"/>
    </source>
</evidence>
<evidence type="ECO:0000256" key="5">
    <source>
        <dbReference type="PIRSR" id="PIRSR001434-2"/>
    </source>
</evidence>
<dbReference type="AlphaFoldDB" id="A0A841Z8W2"/>
<evidence type="ECO:0000256" key="4">
    <source>
        <dbReference type="ARBA" id="ARBA00022898"/>
    </source>
</evidence>
<evidence type="ECO:0000313" key="8">
    <source>
        <dbReference type="Proteomes" id="UP000564536"/>
    </source>
</evidence>
<dbReference type="EMBL" id="JAARRL010000012">
    <property type="protein sequence ID" value="MBC1500763.1"/>
    <property type="molecule type" value="Genomic_DNA"/>
</dbReference>
<feature type="modified residue" description="N6-(pyridoxal phosphate)lysine" evidence="5">
    <location>
        <position position="208"/>
    </location>
</feature>
<dbReference type="Pfam" id="PF01053">
    <property type="entry name" value="Cys_Met_Meta_PP"/>
    <property type="match status" value="1"/>
</dbReference>
<protein>
    <submittedName>
        <fullName evidence="7">O-acetylhomoserine aminocarboxypropyltransferase/cysteine synthase</fullName>
    </submittedName>
</protein>
<dbReference type="GO" id="GO:0004124">
    <property type="term" value="F:cysteine synthase activity"/>
    <property type="evidence" value="ECO:0007669"/>
    <property type="project" value="TreeGrafter"/>
</dbReference>
<comment type="caution">
    <text evidence="7">The sequence shown here is derived from an EMBL/GenBank/DDBJ whole genome shotgun (WGS) entry which is preliminary data.</text>
</comment>
<dbReference type="InterPro" id="IPR015422">
    <property type="entry name" value="PyrdxlP-dep_Trfase_small"/>
</dbReference>
<dbReference type="GO" id="GO:0006535">
    <property type="term" value="P:cysteine biosynthetic process from serine"/>
    <property type="evidence" value="ECO:0007669"/>
    <property type="project" value="TreeGrafter"/>
</dbReference>
<dbReference type="FunFam" id="3.40.640.10:FF:000035">
    <property type="entry name" value="O-succinylhomoserine sulfhydrylase"/>
    <property type="match status" value="1"/>
</dbReference>
<dbReference type="InterPro" id="IPR054542">
    <property type="entry name" value="Cys_met_metab_PP"/>
</dbReference>
<dbReference type="GO" id="GO:0071269">
    <property type="term" value="P:L-homocysteine biosynthetic process"/>
    <property type="evidence" value="ECO:0007669"/>
    <property type="project" value="TreeGrafter"/>
</dbReference>
<dbReference type="InterPro" id="IPR006235">
    <property type="entry name" value="OAc-hSer/O-AcSer_sulfhydrylase"/>
</dbReference>